<proteinExistence type="predicted"/>
<dbReference type="AlphaFoldDB" id="A0A2P2NV94"/>
<protein>
    <submittedName>
        <fullName evidence="1">Uncharacterized protein</fullName>
    </submittedName>
</protein>
<dbReference type="EMBL" id="GGEC01065921">
    <property type="protein sequence ID" value="MBX46405.1"/>
    <property type="molecule type" value="Transcribed_RNA"/>
</dbReference>
<evidence type="ECO:0000313" key="1">
    <source>
        <dbReference type="EMBL" id="MBX46405.1"/>
    </source>
</evidence>
<accession>A0A2P2NV94</accession>
<sequence>MSYDYYSCFKNVGFLRRNPCCWVKARGPST</sequence>
<reference evidence="1" key="1">
    <citation type="submission" date="2018-02" db="EMBL/GenBank/DDBJ databases">
        <title>Rhizophora mucronata_Transcriptome.</title>
        <authorList>
            <person name="Meera S.P."/>
            <person name="Sreeshan A."/>
            <person name="Augustine A."/>
        </authorList>
    </citation>
    <scope>NUCLEOTIDE SEQUENCE</scope>
    <source>
        <tissue evidence="1">Leaf</tissue>
    </source>
</reference>
<organism evidence="1">
    <name type="scientific">Rhizophora mucronata</name>
    <name type="common">Asiatic mangrove</name>
    <dbReference type="NCBI Taxonomy" id="61149"/>
    <lineage>
        <taxon>Eukaryota</taxon>
        <taxon>Viridiplantae</taxon>
        <taxon>Streptophyta</taxon>
        <taxon>Embryophyta</taxon>
        <taxon>Tracheophyta</taxon>
        <taxon>Spermatophyta</taxon>
        <taxon>Magnoliopsida</taxon>
        <taxon>eudicotyledons</taxon>
        <taxon>Gunneridae</taxon>
        <taxon>Pentapetalae</taxon>
        <taxon>rosids</taxon>
        <taxon>fabids</taxon>
        <taxon>Malpighiales</taxon>
        <taxon>Rhizophoraceae</taxon>
        <taxon>Rhizophora</taxon>
    </lineage>
</organism>
<name>A0A2P2NV94_RHIMU</name>